<evidence type="ECO:0000313" key="2">
    <source>
        <dbReference type="Proteomes" id="UP000321085"/>
    </source>
</evidence>
<accession>A0A512BKV9</accession>
<dbReference type="EMBL" id="BJYU01000002">
    <property type="protein sequence ID" value="GEO12606.1"/>
    <property type="molecule type" value="Genomic_DNA"/>
</dbReference>
<name>A0A512BKV9_9HYPH</name>
<comment type="caution">
    <text evidence="1">The sequence shown here is derived from an EMBL/GenBank/DDBJ whole genome shotgun (WGS) entry which is preliminary data.</text>
</comment>
<dbReference type="RefSeq" id="WP_114184509.1">
    <property type="nucleotide sequence ID" value="NZ_BJYU01000002.1"/>
</dbReference>
<reference evidence="1 2" key="1">
    <citation type="submission" date="2019-07" db="EMBL/GenBank/DDBJ databases">
        <title>Whole genome shotgun sequence of Microvirga aerophila NBRC 106136.</title>
        <authorList>
            <person name="Hosoyama A."/>
            <person name="Uohara A."/>
            <person name="Ohji S."/>
            <person name="Ichikawa N."/>
        </authorList>
    </citation>
    <scope>NUCLEOTIDE SEQUENCE [LARGE SCALE GENOMIC DNA]</scope>
    <source>
        <strain evidence="1 2">NBRC 106136</strain>
    </source>
</reference>
<dbReference type="OrthoDB" id="7376105at2"/>
<dbReference type="AlphaFoldDB" id="A0A512BKV9"/>
<evidence type="ECO:0000313" key="1">
    <source>
        <dbReference type="EMBL" id="GEO12606.1"/>
    </source>
</evidence>
<gene>
    <name evidence="1" type="ORF">MAE02_03020</name>
</gene>
<proteinExistence type="predicted"/>
<organism evidence="1 2">
    <name type="scientific">Microvirga aerophila</name>
    <dbReference type="NCBI Taxonomy" id="670291"/>
    <lineage>
        <taxon>Bacteria</taxon>
        <taxon>Pseudomonadati</taxon>
        <taxon>Pseudomonadota</taxon>
        <taxon>Alphaproteobacteria</taxon>
        <taxon>Hyphomicrobiales</taxon>
        <taxon>Methylobacteriaceae</taxon>
        <taxon>Microvirga</taxon>
    </lineage>
</organism>
<keyword evidence="2" id="KW-1185">Reference proteome</keyword>
<dbReference type="Proteomes" id="UP000321085">
    <property type="component" value="Unassembled WGS sequence"/>
</dbReference>
<sequence>MKHVTLITTCTGRKRVLPKEEAHFRNVPKWDPDAAARHWLSQLAGLGRTRADKMYSGRGFAEARRAAELLGAPLKIISAGLGLVDAEAEVPSYEATISPGLPNAIPTHLGIAPDHWWAVLKQYQRFEWPSGCRLLLIAASGSYLQMVERDLLTLPVERLRLFTRTEVGALPADLRSAVMPYDDRLEAEGGRPGTVADFAQRAMADFTQFILPNSFTGGVEDHAALVRSRLEPLAAPMKRVGRRATDDEIRAAIGVHYHAVGGQSSRMLQKLRRELGIACEQSRFRDLFNNFEELQGEGMECLPL</sequence>
<protein>
    <submittedName>
        <fullName evidence="1">Uncharacterized protein</fullName>
    </submittedName>
</protein>